<dbReference type="PANTHER" id="PTHR11878:SF65">
    <property type="entry name" value="NA_CA-EXCHANGE PROTEIN, ISOFORM G"/>
    <property type="match status" value="1"/>
</dbReference>
<sequence length="3245" mass="330598">MAQPTVGTGSTGATPTTSSSTVSHEGDVPAVNTEVSANGSMPNGAVGETQVAETSGNPPATPPSGDNVTIIHVSAGQPIDLPIDPQQLADAQIQIVGGDLEIKLPDGHIYLLVGFVAAEEAGNAPDIIVQGGEHMTAPDVLALAGTTLEDLLQTAAGGPQAGTGAANQGASFRPGEGLGLLNGLHDQGPIGPTALSYGVPEPLTGPLDKLDNNPDERALLQWHIEGSTLVHEPFFGQKGNNQEFLREAISEGNEGSTAYYTVTYTGGTLAPGQSATITVSTGDGHQPQYPDATSGADYGPLSTVLTFTGGGATFQTVSVEIFGDTIVEGTEDYSVNLSGQSHGTIVDPTQDTDIVDETTGPFWNIQGDSSVAEGDNAVYTVSYNGAVLAPGQTAFITIETHSGTATEGTDFDTRDDTVLTFVGGGATAQTLTVHADTDTAIEGTEDYSVEITNPTIGLVGNPTATTDIVDQTTGPVWNIAGDSTVDEGNNALYTVSYTGATLAPGQTAFITIQTHSGTATEGSDFDSRDNTVLTFTGGGDTAQTLTVHADTDTVIEGTEDYSVEITNPTVGTVGTPTATTQIVDETTGPFWNIQGDSTVAEGSNALYTVSYNGATLAPGQTAFITIQTHSGTATEGTDFDTRDNTVLTFTGGGGTSQTLTVHADSDTVIEGTEDYSVQITNPTIGLVGNPTATTDIVDQTTGPVWNIAGDSTVDEGNNALYTVSYTGATLAPGQTALITIQTHSGTATEGTDFDTRDNTVLTFTGGGGTSQTLTVHADTDTVVEGTEDYSVQITNPTVGTVGTPTATTQIVDETTGPTWNIAGDSSVAEGSNALYTVSYTGATLAPGQTALITIQTHSGTATEGTDFDTRDNTVLTFTGGGGTSQTLTVHADTDTAIEGTENYSVEITNPTIGAIGQPTATTNIIDGGVSLQWHITGTTQVNEGADAIYTVSYTGATLENGQTATITVASGDQAGNQPDATADTDYTSLSTVLTFTAGQTAQTVSVHTVTDTVIEGTEDYQVHMANPSVGSFGLATVTTNIIDQTTGLTWNIAGDSSVAEGSNALYTVSYTGATLAPGQTALITIQTHSGTATEGSDFDTRDNTILTFTGGGGTSQTLTVHADTDTVIEGTENYSVEITNPTIGAIGQPTATTQIVDQTTGPFWNIQGDSSVAEGSNALYTVSYNGATLAPGQTAFITIQTHSGTATEGTDFDTRDNTILTFTGGGGTSQTLTVHADTDTVVEGTENYSVEITNPTLGVISTHTATTNIVDQTTGPTWNIAGDSTVDEGNNALYTVSYTGATLAPGQTALITIQTHSGTATEGTDFDTRDNTVLTFTGGGGTSQTLTVHADTDTVIEGTEDYSVQITNPTIGAIGQPTATTNIVDQTTGPVWNIRGDSSVNEGSNALYTVSYTGATLAPGQTALITIQTHSGTATEGTDFDSRDNTVLTFTGGGGTSQTLTVHADTDTAIEGTENYSVEITNPTLGAIGQPTATTNIVDGGVPLQWHITGTTQVNEGSDAIYTVSYTGATIENGQTATITVASGDQAGNQPNATADTDYTSLSTVLTFTAGQTAQTVSVHTTQDTVVEGTEDYQVHMANPSVGSFGLATVTTNIIDQTTGLTWNIAGDSSVAEGSNALYTVSYTGATLAPGQTALITIQTHSGTATEGTDFDTRDNTVLTFTGGGGTSQTLTVHADTDTVIEGTENYSVEITNPTIGAIGQPTATTNIVDQTTGPFWNIQGDSTVNEGNNALYTVSYNGATLAPGQTALITIQTHSGTATEGTDFDTRDGTVLTFTGGGGTSQTLTVHTDTDTVVEGTENYSVEITNPTLGVISTHTATTNIVDQTTGPVWSIVGDSQVNEGSDANYTVSYTGATLAPGVTATVTIQTGDSANAAPNATEGTDYNSRDGFVLTFTGGQATSQTLTVHTNTDTVVEGTEDYQVTINPSIGTSAPGTASTNIIDQTTGPVWSIVGDSQVNEGSDANYTVSYTGATLAPGVTATVTIQTGDSANAAPNATEGTDYNSRDGFVLTFTGGQATSQTLTVHTNTDTVVEGTEDYQVTINPSIGTSAPGTASTNIIDQTTGPVWSIVGDSQVNEGSDANYTVSYTGATLAPGVTATVTIQTGDSANAAPNATEGTDYNTRDGFVLTFTGGQATSQTLTVHTNTDTVVEGTEDYQVTINPSIGTSAPGTASTNIIDQTNSLQWHITGQTTVNEGSDALYTVTYDGATLAPGQTATIKVDTGNSSVGNSTPDATANTDYSAVSTTLTFTAGQTSQTVSVHTIDDTIVEGTEDYQVKISNQSTGTIGGSSTVTTNIIDNDKNIPVGGNDTCSVLEDGVEAVGSFAAGTNAVSNDEIATGNLTYTFGGDGQAASAPFVWSTTVAIADPEGGDPAHPNLTSGGQPVVWVSSNNGLTLTGTVSGGVHNGETVAKLDITNVTTGAYKFEQLGAIDHPDANQSGHTDDLQLTFSYTIKDNVGGDTANGTLKVTIGDDAPDAHAESKTVAAAGSVDTNLMVVLDVSGSMTDDSGLQGLDRLQASKAAINELFEQYGSLGSVKVQIVLFSGSASEQGSVWLTIDQAKTFLASVSAGGSTNYDAALQQAMTSFTDSGKLNTPSTQNVAYFISDGDPTSSSSWPVLGDQGNGIQATEENVWTNFLNTNHINAFAIGIGSGITVGNLDPVAYNGVVGANSNGQAVSDLGDLAQTLSNSASNTVTGNVITDNGTKMGADGGYVKVISYNGSIYTFNGTNAVVNTGTAHAFTFVGGVLTFTTNEGTMAVNMITGAYTFLVATGLANPVPELFNYTLHDGDGDEAGSTITINVTPANSAPIVRDDDLIVASGADAANGTFTVDSKWLLWNDNDRDGDVISITAVGAGASLVAGGVVIDTDNSSFSYTGTSTTFSDTATVAVDTTNRSSIVGNGLDNIIVGDTDNERIQGFEGNDVLVGNNGNDTLNGGDGNDLLIGGEGNDSLTGDNGNDVLQGGPGNDTLDGGNGFDIADFSDEATGITVTLNASGNSTVSGGSIVDRLFNMEGVIGGTGADSLTGNASANYFDGGNGDDTLTGGGGADTLIGGNGNDIFHADSLDRVDGGANGSNNLLTVGNRGDILEFDSSIDLTNASLDGHFKNIESISILNAETGGAGNQTLSLNINDLVDMATTGTADPGGAVTGQPTHTYDLAKALRIDADAGDTVNLVNSGASDHWLSAPGATGIPAGYTLFVHVTSGTDAGTNEDGYVLVSSAATVNHS</sequence>
<keyword evidence="8" id="KW-1185">Reference proteome</keyword>
<evidence type="ECO:0000313" key="7">
    <source>
        <dbReference type="EMBL" id="QEX17033.1"/>
    </source>
</evidence>
<dbReference type="InterPro" id="IPR036465">
    <property type="entry name" value="vWFA_dom_sf"/>
</dbReference>
<dbReference type="GO" id="GO:0016020">
    <property type="term" value="C:membrane"/>
    <property type="evidence" value="ECO:0007669"/>
    <property type="project" value="InterPro"/>
</dbReference>
<feature type="region of interest" description="Disordered" evidence="5">
    <location>
        <begin position="1"/>
        <end position="67"/>
    </location>
</feature>
<dbReference type="RefSeq" id="WP_151177324.1">
    <property type="nucleotide sequence ID" value="NZ_CP042906.1"/>
</dbReference>
<protein>
    <recommendedName>
        <fullName evidence="6">VWFA domain-containing protein</fullName>
    </recommendedName>
</protein>
<dbReference type="Pfam" id="PF13519">
    <property type="entry name" value="VWA_2"/>
    <property type="match status" value="1"/>
</dbReference>
<dbReference type="SMART" id="SM00237">
    <property type="entry name" value="Calx_beta"/>
    <property type="match status" value="18"/>
</dbReference>
<feature type="region of interest" description="Disordered" evidence="5">
    <location>
        <begin position="2964"/>
        <end position="2992"/>
    </location>
</feature>
<dbReference type="SMART" id="SM00327">
    <property type="entry name" value="VWA"/>
    <property type="match status" value="1"/>
</dbReference>
<dbReference type="SUPFAM" id="SSF53300">
    <property type="entry name" value="vWA-like"/>
    <property type="match status" value="1"/>
</dbReference>
<reference evidence="7 8" key="1">
    <citation type="submission" date="2019-08" db="EMBL/GenBank/DDBJ databases">
        <title>Hyperibacter terrae gen. nov., sp. nov. and Hyperibacter viscosus sp. nov., two new members in the family Rhodospirillaceae isolated from the rhizosphere of Hypericum perforatum.</title>
        <authorList>
            <person name="Noviana Z."/>
        </authorList>
    </citation>
    <scope>NUCLEOTIDE SEQUENCE [LARGE SCALE GENOMIC DNA]</scope>
    <source>
        <strain evidence="7 8">R5913</strain>
    </source>
</reference>
<evidence type="ECO:0000256" key="5">
    <source>
        <dbReference type="SAM" id="MobiDB-lite"/>
    </source>
</evidence>
<keyword evidence="3" id="KW-0106">Calcium</keyword>
<name>A0A5J6MHP6_9PROT</name>
<keyword evidence="2" id="KW-0677">Repeat</keyword>
<dbReference type="EMBL" id="CP042906">
    <property type="protein sequence ID" value="QEX17033.1"/>
    <property type="molecule type" value="Genomic_DNA"/>
</dbReference>
<dbReference type="GO" id="GO:0005509">
    <property type="term" value="F:calcium ion binding"/>
    <property type="evidence" value="ECO:0007669"/>
    <property type="project" value="InterPro"/>
</dbReference>
<dbReference type="PRINTS" id="PR00313">
    <property type="entry name" value="CABNDNGRPT"/>
</dbReference>
<dbReference type="PROSITE" id="PS00330">
    <property type="entry name" value="HEMOLYSIN_CALCIUM"/>
    <property type="match status" value="4"/>
</dbReference>
<dbReference type="InterPro" id="IPR001343">
    <property type="entry name" value="Hemolysn_Ca-bd"/>
</dbReference>
<proteinExistence type="predicted"/>
<evidence type="ECO:0000256" key="1">
    <source>
        <dbReference type="ARBA" id="ARBA00022729"/>
    </source>
</evidence>
<dbReference type="GO" id="GO:0007154">
    <property type="term" value="P:cell communication"/>
    <property type="evidence" value="ECO:0007669"/>
    <property type="project" value="InterPro"/>
</dbReference>
<dbReference type="InterPro" id="IPR003644">
    <property type="entry name" value="Calx_beta"/>
</dbReference>
<dbReference type="OrthoDB" id="1153097at2"/>
<organism evidence="7 8">
    <name type="scientific">Hypericibacter terrae</name>
    <dbReference type="NCBI Taxonomy" id="2602015"/>
    <lineage>
        <taxon>Bacteria</taxon>
        <taxon>Pseudomonadati</taxon>
        <taxon>Pseudomonadota</taxon>
        <taxon>Alphaproteobacteria</taxon>
        <taxon>Rhodospirillales</taxon>
        <taxon>Dongiaceae</taxon>
        <taxon>Hypericibacter</taxon>
    </lineage>
</organism>
<dbReference type="PROSITE" id="PS50234">
    <property type="entry name" value="VWFA"/>
    <property type="match status" value="1"/>
</dbReference>
<dbReference type="SUPFAM" id="SSF141072">
    <property type="entry name" value="CalX-like"/>
    <property type="match status" value="18"/>
</dbReference>
<dbReference type="Gene3D" id="3.40.50.410">
    <property type="entry name" value="von Willebrand factor, type A domain"/>
    <property type="match status" value="1"/>
</dbReference>
<dbReference type="InterPro" id="IPR011049">
    <property type="entry name" value="Serralysin-like_metalloprot_C"/>
</dbReference>
<evidence type="ECO:0000256" key="4">
    <source>
        <dbReference type="ARBA" id="ARBA00023065"/>
    </source>
</evidence>
<dbReference type="KEGG" id="htq:FRZ44_23290"/>
<dbReference type="Proteomes" id="UP000326202">
    <property type="component" value="Chromosome"/>
</dbReference>
<keyword evidence="4" id="KW-0813">Transport</keyword>
<dbReference type="PANTHER" id="PTHR11878">
    <property type="entry name" value="SODIUM/CALCIUM EXCHANGER"/>
    <property type="match status" value="1"/>
</dbReference>
<evidence type="ECO:0000256" key="2">
    <source>
        <dbReference type="ARBA" id="ARBA00022737"/>
    </source>
</evidence>
<dbReference type="InterPro" id="IPR038081">
    <property type="entry name" value="CalX-like_sf"/>
</dbReference>
<dbReference type="InterPro" id="IPR018511">
    <property type="entry name" value="Hemolysin-typ_Ca-bd_CS"/>
</dbReference>
<dbReference type="Pfam" id="PF00353">
    <property type="entry name" value="HemolysinCabind"/>
    <property type="match status" value="2"/>
</dbReference>
<dbReference type="SUPFAM" id="SSF51120">
    <property type="entry name" value="beta-Roll"/>
    <property type="match status" value="2"/>
</dbReference>
<dbReference type="GO" id="GO:0030001">
    <property type="term" value="P:metal ion transport"/>
    <property type="evidence" value="ECO:0007669"/>
    <property type="project" value="TreeGrafter"/>
</dbReference>
<dbReference type="InterPro" id="IPR051171">
    <property type="entry name" value="CaCA"/>
</dbReference>
<evidence type="ECO:0000259" key="6">
    <source>
        <dbReference type="PROSITE" id="PS50234"/>
    </source>
</evidence>
<dbReference type="InterPro" id="IPR002035">
    <property type="entry name" value="VWF_A"/>
</dbReference>
<dbReference type="CDD" id="cd00198">
    <property type="entry name" value="vWFA"/>
    <property type="match status" value="1"/>
</dbReference>
<dbReference type="Pfam" id="PF03160">
    <property type="entry name" value="Calx-beta"/>
    <property type="match status" value="18"/>
</dbReference>
<feature type="domain" description="VWFA" evidence="6">
    <location>
        <begin position="2512"/>
        <end position="2709"/>
    </location>
</feature>
<accession>A0A5J6MHP6</accession>
<dbReference type="Gene3D" id="2.60.40.2030">
    <property type="match status" value="18"/>
</dbReference>
<evidence type="ECO:0000313" key="8">
    <source>
        <dbReference type="Proteomes" id="UP000326202"/>
    </source>
</evidence>
<evidence type="ECO:0000256" key="3">
    <source>
        <dbReference type="ARBA" id="ARBA00022837"/>
    </source>
</evidence>
<gene>
    <name evidence="7" type="ORF">FRZ44_23290</name>
</gene>
<keyword evidence="4" id="KW-0406">Ion transport</keyword>
<keyword evidence="1" id="KW-0732">Signal</keyword>
<feature type="compositionally biased region" description="Low complexity" evidence="5">
    <location>
        <begin position="1"/>
        <end position="23"/>
    </location>
</feature>